<evidence type="ECO:0000256" key="1">
    <source>
        <dbReference type="SAM" id="MobiDB-lite"/>
    </source>
</evidence>
<organism evidence="2 3">
    <name type="scientific">Chrysochromulina tobinii</name>
    <dbReference type="NCBI Taxonomy" id="1460289"/>
    <lineage>
        <taxon>Eukaryota</taxon>
        <taxon>Haptista</taxon>
        <taxon>Haptophyta</taxon>
        <taxon>Prymnesiophyceae</taxon>
        <taxon>Prymnesiales</taxon>
        <taxon>Chrysochromulinaceae</taxon>
        <taxon>Chrysochromulina</taxon>
    </lineage>
</organism>
<proteinExistence type="predicted"/>
<sequence length="107" mass="11450">MHVHVRRPLHGRPLVGYALSELQRLGLEGISYADDAAPGRTEHATGARGEDGACAGRRHMRTPSHVSPQSEGTSQGAGVHDCGFGMRDCGCGTHRVRWPTLPFPSVP</sequence>
<feature type="region of interest" description="Disordered" evidence="1">
    <location>
        <begin position="36"/>
        <end position="79"/>
    </location>
</feature>
<dbReference type="EMBL" id="JWZX01002820">
    <property type="protein sequence ID" value="KOO26671.1"/>
    <property type="molecule type" value="Genomic_DNA"/>
</dbReference>
<reference evidence="3" key="1">
    <citation type="journal article" date="2015" name="PLoS Genet.">
        <title>Genome Sequence and Transcriptome Analyses of Chrysochromulina tobin: Metabolic Tools for Enhanced Algal Fitness in the Prominent Order Prymnesiales (Haptophyceae).</title>
        <authorList>
            <person name="Hovde B.T."/>
            <person name="Deodato C.R."/>
            <person name="Hunsperger H.M."/>
            <person name="Ryken S.A."/>
            <person name="Yost W."/>
            <person name="Jha R.K."/>
            <person name="Patterson J."/>
            <person name="Monnat R.J. Jr."/>
            <person name="Barlow S.B."/>
            <person name="Starkenburg S.R."/>
            <person name="Cattolico R.A."/>
        </authorList>
    </citation>
    <scope>NUCLEOTIDE SEQUENCE</scope>
    <source>
        <strain evidence="3">CCMP291</strain>
    </source>
</reference>
<dbReference type="AlphaFoldDB" id="A0A0M0JJA1"/>
<gene>
    <name evidence="2" type="ORF">Ctob_005766</name>
</gene>
<evidence type="ECO:0000313" key="2">
    <source>
        <dbReference type="EMBL" id="KOO26671.1"/>
    </source>
</evidence>
<feature type="compositionally biased region" description="Polar residues" evidence="1">
    <location>
        <begin position="64"/>
        <end position="76"/>
    </location>
</feature>
<feature type="compositionally biased region" description="Basic and acidic residues" evidence="1">
    <location>
        <begin position="40"/>
        <end position="51"/>
    </location>
</feature>
<name>A0A0M0JJA1_9EUKA</name>
<accession>A0A0M0JJA1</accession>
<protein>
    <submittedName>
        <fullName evidence="2">Uncharacterized protein</fullName>
    </submittedName>
</protein>
<keyword evidence="3" id="KW-1185">Reference proteome</keyword>
<comment type="caution">
    <text evidence="2">The sequence shown here is derived from an EMBL/GenBank/DDBJ whole genome shotgun (WGS) entry which is preliminary data.</text>
</comment>
<dbReference type="Proteomes" id="UP000037460">
    <property type="component" value="Unassembled WGS sequence"/>
</dbReference>
<evidence type="ECO:0000313" key="3">
    <source>
        <dbReference type="Proteomes" id="UP000037460"/>
    </source>
</evidence>